<reference evidence="1" key="2">
    <citation type="journal article" date="2021" name="PeerJ">
        <title>Extensive microbial diversity within the chicken gut microbiome revealed by metagenomics and culture.</title>
        <authorList>
            <person name="Gilroy R."/>
            <person name="Ravi A."/>
            <person name="Getino M."/>
            <person name="Pursley I."/>
            <person name="Horton D.L."/>
            <person name="Alikhan N.F."/>
            <person name="Baker D."/>
            <person name="Gharbi K."/>
            <person name="Hall N."/>
            <person name="Watson M."/>
            <person name="Adriaenssens E.M."/>
            <person name="Foster-Nyarko E."/>
            <person name="Jarju S."/>
            <person name="Secka A."/>
            <person name="Antonio M."/>
            <person name="Oren A."/>
            <person name="Chaudhuri R.R."/>
            <person name="La Ragione R."/>
            <person name="Hildebrand F."/>
            <person name="Pallen M.J."/>
        </authorList>
    </citation>
    <scope>NUCLEOTIDE SEQUENCE</scope>
    <source>
        <strain evidence="1">11159</strain>
    </source>
</reference>
<name>A0A9D9DHA5_9BACL</name>
<comment type="caution">
    <text evidence="1">The sequence shown here is derived from an EMBL/GenBank/DDBJ whole genome shotgun (WGS) entry which is preliminary data.</text>
</comment>
<dbReference type="AlphaFoldDB" id="A0A9D9DHA5"/>
<evidence type="ECO:0000313" key="1">
    <source>
        <dbReference type="EMBL" id="MBO8426987.1"/>
    </source>
</evidence>
<dbReference type="Proteomes" id="UP000823613">
    <property type="component" value="Unassembled WGS sequence"/>
</dbReference>
<accession>A0A9D9DHA5</accession>
<sequence length="221" mass="25480">MDANMVTVNGVTMSLKDYRKIIRERKEAAHPKKKAPKRKKKELTEINLLSSDINTMMKKVKLIRSLSAYYDNAYRQWGTIARDIINRKEINSPFVMYRVKARELNNTIDSISEIAKKNEKAIYQYIEKLSYQLDDLRICIDNLCSGISKSGVMQLHGDHECINGSGRRLGLQTLVSRSWSAMCEINSIIRKCQNISDNGVDPFDYTQETYNGLINCWSKKN</sequence>
<evidence type="ECO:0000313" key="2">
    <source>
        <dbReference type="Proteomes" id="UP000823613"/>
    </source>
</evidence>
<proteinExistence type="predicted"/>
<organism evidence="1 2">
    <name type="scientific">Candidatus Onthovivens merdipullorum</name>
    <dbReference type="NCBI Taxonomy" id="2840889"/>
    <lineage>
        <taxon>Bacteria</taxon>
        <taxon>Bacillati</taxon>
        <taxon>Bacillota</taxon>
        <taxon>Bacilli</taxon>
        <taxon>Bacillales</taxon>
        <taxon>Candidatus Onthovivens</taxon>
    </lineage>
</organism>
<dbReference type="EMBL" id="JADIMY010000002">
    <property type="protein sequence ID" value="MBO8426987.1"/>
    <property type="molecule type" value="Genomic_DNA"/>
</dbReference>
<reference evidence="1" key="1">
    <citation type="submission" date="2020-10" db="EMBL/GenBank/DDBJ databases">
        <authorList>
            <person name="Gilroy R."/>
        </authorList>
    </citation>
    <scope>NUCLEOTIDE SEQUENCE</scope>
    <source>
        <strain evidence="1">11159</strain>
    </source>
</reference>
<gene>
    <name evidence="1" type="ORF">IAC58_00245</name>
</gene>
<protein>
    <submittedName>
        <fullName evidence="1">Uncharacterized protein</fullName>
    </submittedName>
</protein>